<protein>
    <recommendedName>
        <fullName evidence="2">Protein HGH1 homolog</fullName>
    </recommendedName>
</protein>
<dbReference type="PANTHER" id="PTHR13387">
    <property type="entry name" value="PROTEIN HGH1 HOMOLOG"/>
    <property type="match status" value="1"/>
</dbReference>
<dbReference type="Pfam" id="PF04063">
    <property type="entry name" value="DUF383"/>
    <property type="match status" value="1"/>
</dbReference>
<feature type="region of interest" description="Disordered" evidence="3">
    <location>
        <begin position="281"/>
        <end position="300"/>
    </location>
</feature>
<feature type="region of interest" description="Disordered" evidence="3">
    <location>
        <begin position="1"/>
        <end position="25"/>
    </location>
</feature>
<dbReference type="InterPro" id="IPR007205">
    <property type="entry name" value="Protein_HGH1_N"/>
</dbReference>
<organism evidence="6">
    <name type="scientific">Timema bartmani</name>
    <dbReference type="NCBI Taxonomy" id="61472"/>
    <lineage>
        <taxon>Eukaryota</taxon>
        <taxon>Metazoa</taxon>
        <taxon>Ecdysozoa</taxon>
        <taxon>Arthropoda</taxon>
        <taxon>Hexapoda</taxon>
        <taxon>Insecta</taxon>
        <taxon>Pterygota</taxon>
        <taxon>Neoptera</taxon>
        <taxon>Polyneoptera</taxon>
        <taxon>Phasmatodea</taxon>
        <taxon>Timematodea</taxon>
        <taxon>Timematoidea</taxon>
        <taxon>Timematidae</taxon>
        <taxon>Timema</taxon>
    </lineage>
</organism>
<feature type="domain" description="Protein HGH1 C-terminal" evidence="5">
    <location>
        <begin position="509"/>
        <end position="559"/>
    </location>
</feature>
<evidence type="ECO:0000256" key="1">
    <source>
        <dbReference type="ARBA" id="ARBA00006712"/>
    </source>
</evidence>
<name>A0A7R9EWS7_9NEOP</name>
<evidence type="ECO:0000313" key="6">
    <source>
        <dbReference type="EMBL" id="CAD7441495.1"/>
    </source>
</evidence>
<evidence type="ECO:0000256" key="2">
    <source>
        <dbReference type="ARBA" id="ARBA00014076"/>
    </source>
</evidence>
<evidence type="ECO:0000259" key="4">
    <source>
        <dbReference type="Pfam" id="PF04063"/>
    </source>
</evidence>
<feature type="domain" description="Protein HGH1 N-terminal" evidence="4">
    <location>
        <begin position="96"/>
        <end position="309"/>
    </location>
</feature>
<dbReference type="PANTHER" id="PTHR13387:SF9">
    <property type="entry name" value="PROTEIN HGH1 HOMOLOG"/>
    <property type="match status" value="1"/>
</dbReference>
<sequence>MSLESTDQTPVFSDEDEQDLKSKADELSRSDLQTINALKEIAPLLNKVQQHELITPALAHILSLSGTVEGVATLLRVPEVLAALVILTQKKTGELSKDACSALVNVAASSDGADCLLATDIAAHCLQLSGEETDVLAVLLAATADPQFELRAVAGMAFNNLTAGRDGAERVARHLLGDRDALRRLVEAFTSDPGGVGAIFARVLANLAQVPDMRRYYMNHETRVLQNFLPFLSHGNAACRAGVAALVNNCVFDIDEHEWLLSPEVDLLSYVLLPLAGPEEFDEEDTNKLPPDLQYLPTDKQREPDPDIRMCLIETVFGDWETQTVGLVFGNCETQTVGLVFGDCETQTVGLVFGNWETQTVGLAFGNWETQTVGLVFGNCETQTVGLMFDNCETQTVGLVFGNCETQTVGLVFGDCETQTVGLVFGNCETQTVGLVFGSCETQTVGLVFGNLETQTVGLVFGNLETQTVGLGFGNLETQTVGLGFGNCETQTVGPVFGDFHLDRHVWFQLCAKKSSREFIRSCNTYVIFRELYKWETTDRLRDAAEAVIDILIRYESEIGVNNLYDLEIPEDVKEKIEKLSVANQ</sequence>
<dbReference type="InterPro" id="IPR039717">
    <property type="entry name" value="Hgh1"/>
</dbReference>
<dbReference type="SUPFAM" id="SSF48371">
    <property type="entry name" value="ARM repeat"/>
    <property type="match status" value="1"/>
</dbReference>
<evidence type="ECO:0000256" key="3">
    <source>
        <dbReference type="SAM" id="MobiDB-lite"/>
    </source>
</evidence>
<gene>
    <name evidence="6" type="ORF">TBIB3V08_LOCUS3961</name>
</gene>
<dbReference type="InterPro" id="IPR016024">
    <property type="entry name" value="ARM-type_fold"/>
</dbReference>
<feature type="compositionally biased region" description="Polar residues" evidence="3">
    <location>
        <begin position="1"/>
        <end position="11"/>
    </location>
</feature>
<dbReference type="EMBL" id="OD565329">
    <property type="protein sequence ID" value="CAD7441495.1"/>
    <property type="molecule type" value="Genomic_DNA"/>
</dbReference>
<accession>A0A7R9EWS7</accession>
<dbReference type="Gene3D" id="1.25.10.10">
    <property type="entry name" value="Leucine-rich Repeat Variant"/>
    <property type="match status" value="1"/>
</dbReference>
<dbReference type="AlphaFoldDB" id="A0A7R9EWS7"/>
<reference evidence="6" key="1">
    <citation type="submission" date="2020-11" db="EMBL/GenBank/DDBJ databases">
        <authorList>
            <person name="Tran Van P."/>
        </authorList>
    </citation>
    <scope>NUCLEOTIDE SEQUENCE</scope>
</reference>
<comment type="similarity">
    <text evidence="1">Belongs to the HGH1 family.</text>
</comment>
<proteinExistence type="inferred from homology"/>
<dbReference type="InterPro" id="IPR011989">
    <property type="entry name" value="ARM-like"/>
</dbReference>
<evidence type="ECO:0000259" key="5">
    <source>
        <dbReference type="Pfam" id="PF04064"/>
    </source>
</evidence>
<dbReference type="InterPro" id="IPR007206">
    <property type="entry name" value="Protein_HGH1_C"/>
</dbReference>
<dbReference type="Pfam" id="PF04064">
    <property type="entry name" value="DUF384"/>
    <property type="match status" value="1"/>
</dbReference>